<dbReference type="AlphaFoldDB" id="A0AAW2NV03"/>
<gene>
    <name evidence="1" type="ORF">Scaly_1786000</name>
</gene>
<reference evidence="1" key="2">
    <citation type="journal article" date="2024" name="Plant">
        <title>Genomic evolution and insights into agronomic trait innovations of Sesamum species.</title>
        <authorList>
            <person name="Miao H."/>
            <person name="Wang L."/>
            <person name="Qu L."/>
            <person name="Liu H."/>
            <person name="Sun Y."/>
            <person name="Le M."/>
            <person name="Wang Q."/>
            <person name="Wei S."/>
            <person name="Zheng Y."/>
            <person name="Lin W."/>
            <person name="Duan Y."/>
            <person name="Cao H."/>
            <person name="Xiong S."/>
            <person name="Wang X."/>
            <person name="Wei L."/>
            <person name="Li C."/>
            <person name="Ma Q."/>
            <person name="Ju M."/>
            <person name="Zhao R."/>
            <person name="Li G."/>
            <person name="Mu C."/>
            <person name="Tian Q."/>
            <person name="Mei H."/>
            <person name="Zhang T."/>
            <person name="Gao T."/>
            <person name="Zhang H."/>
        </authorList>
    </citation>
    <scope>NUCLEOTIDE SEQUENCE</scope>
    <source>
        <strain evidence="1">KEN8</strain>
    </source>
</reference>
<protein>
    <recommendedName>
        <fullName evidence="2">Transposase</fullName>
    </recommendedName>
</protein>
<dbReference type="EMBL" id="JACGWM010000010">
    <property type="protein sequence ID" value="KAL0347700.1"/>
    <property type="molecule type" value="Genomic_DNA"/>
</dbReference>
<dbReference type="PANTHER" id="PTHR10775">
    <property type="entry name" value="OS08G0208400 PROTEIN"/>
    <property type="match status" value="1"/>
</dbReference>
<name>A0AAW2NV03_9LAMI</name>
<dbReference type="Pfam" id="PF02992">
    <property type="entry name" value="Transposase_21"/>
    <property type="match status" value="1"/>
</dbReference>
<dbReference type="InterPro" id="IPR004242">
    <property type="entry name" value="Transposase_21"/>
</dbReference>
<proteinExistence type="predicted"/>
<comment type="caution">
    <text evidence="1">The sequence shown here is derived from an EMBL/GenBank/DDBJ whole genome shotgun (WGS) entry which is preliminary data.</text>
</comment>
<evidence type="ECO:0008006" key="2">
    <source>
        <dbReference type="Google" id="ProtNLM"/>
    </source>
</evidence>
<accession>A0AAW2NV03</accession>
<organism evidence="1">
    <name type="scientific">Sesamum calycinum</name>
    <dbReference type="NCBI Taxonomy" id="2727403"/>
    <lineage>
        <taxon>Eukaryota</taxon>
        <taxon>Viridiplantae</taxon>
        <taxon>Streptophyta</taxon>
        <taxon>Embryophyta</taxon>
        <taxon>Tracheophyta</taxon>
        <taxon>Spermatophyta</taxon>
        <taxon>Magnoliopsida</taxon>
        <taxon>eudicotyledons</taxon>
        <taxon>Gunneridae</taxon>
        <taxon>Pentapetalae</taxon>
        <taxon>asterids</taxon>
        <taxon>lamiids</taxon>
        <taxon>Lamiales</taxon>
        <taxon>Pedaliaceae</taxon>
        <taxon>Sesamum</taxon>
    </lineage>
</organism>
<evidence type="ECO:0000313" key="1">
    <source>
        <dbReference type="EMBL" id="KAL0347700.1"/>
    </source>
</evidence>
<reference evidence="1" key="1">
    <citation type="submission" date="2020-06" db="EMBL/GenBank/DDBJ databases">
        <authorList>
            <person name="Li T."/>
            <person name="Hu X."/>
            <person name="Zhang T."/>
            <person name="Song X."/>
            <person name="Zhang H."/>
            <person name="Dai N."/>
            <person name="Sheng W."/>
            <person name="Hou X."/>
            <person name="Wei L."/>
        </authorList>
    </citation>
    <scope>NUCLEOTIDE SEQUENCE</scope>
    <source>
        <strain evidence="1">KEN8</strain>
        <tissue evidence="1">Leaf</tissue>
    </source>
</reference>
<dbReference type="PANTHER" id="PTHR10775:SF185">
    <property type="entry name" value="OS08G0208400 PROTEIN"/>
    <property type="match status" value="1"/>
</dbReference>
<sequence length="215" mass="24454">MVLDATGLAFWSSNSNQDGAPNDGTRLADQFHDVVHVAEQSLWNGYTQSQLGVVSELVDIEDDIDLDYCKFCGEARYKPIKKRNPNCKKTPYAILRRDLCEIRLMQRHGGILTGHTSILQRSHIMLDWVSARMGLDRTDSTVARILFEPLIEELQNLWHVGILTLESAKNETFTMCAMLMWTVNDLPTYGMTYGWSTTGVIRCPVRIEDTCAFYL</sequence>